<comment type="caution">
    <text evidence="1">The sequence shown here is derived from an EMBL/GenBank/DDBJ whole genome shotgun (WGS) entry which is preliminary data.</text>
</comment>
<organism evidence="1 2">
    <name type="scientific">Lindgomyces ingoldianus</name>
    <dbReference type="NCBI Taxonomy" id="673940"/>
    <lineage>
        <taxon>Eukaryota</taxon>
        <taxon>Fungi</taxon>
        <taxon>Dikarya</taxon>
        <taxon>Ascomycota</taxon>
        <taxon>Pezizomycotina</taxon>
        <taxon>Dothideomycetes</taxon>
        <taxon>Pleosporomycetidae</taxon>
        <taxon>Pleosporales</taxon>
        <taxon>Lindgomycetaceae</taxon>
        <taxon>Lindgomyces</taxon>
    </lineage>
</organism>
<dbReference type="Proteomes" id="UP000799755">
    <property type="component" value="Unassembled WGS sequence"/>
</dbReference>
<proteinExistence type="predicted"/>
<dbReference type="EMBL" id="MU003492">
    <property type="protein sequence ID" value="KAF2477906.1"/>
    <property type="molecule type" value="Genomic_DNA"/>
</dbReference>
<reference evidence="1" key="1">
    <citation type="journal article" date="2020" name="Stud. Mycol.">
        <title>101 Dothideomycetes genomes: a test case for predicting lifestyles and emergence of pathogens.</title>
        <authorList>
            <person name="Haridas S."/>
            <person name="Albert R."/>
            <person name="Binder M."/>
            <person name="Bloem J."/>
            <person name="Labutti K."/>
            <person name="Salamov A."/>
            <person name="Andreopoulos B."/>
            <person name="Baker S."/>
            <person name="Barry K."/>
            <person name="Bills G."/>
            <person name="Bluhm B."/>
            <person name="Cannon C."/>
            <person name="Castanera R."/>
            <person name="Culley D."/>
            <person name="Daum C."/>
            <person name="Ezra D."/>
            <person name="Gonzalez J."/>
            <person name="Henrissat B."/>
            <person name="Kuo A."/>
            <person name="Liang C."/>
            <person name="Lipzen A."/>
            <person name="Lutzoni F."/>
            <person name="Magnuson J."/>
            <person name="Mondo S."/>
            <person name="Nolan M."/>
            <person name="Ohm R."/>
            <person name="Pangilinan J."/>
            <person name="Park H.-J."/>
            <person name="Ramirez L."/>
            <person name="Alfaro M."/>
            <person name="Sun H."/>
            <person name="Tritt A."/>
            <person name="Yoshinaga Y."/>
            <person name="Zwiers L.-H."/>
            <person name="Turgeon B."/>
            <person name="Goodwin S."/>
            <person name="Spatafora J."/>
            <person name="Crous P."/>
            <person name="Grigoriev I."/>
        </authorList>
    </citation>
    <scope>NUCLEOTIDE SEQUENCE</scope>
    <source>
        <strain evidence="1">ATCC 200398</strain>
    </source>
</reference>
<evidence type="ECO:0000313" key="1">
    <source>
        <dbReference type="EMBL" id="KAF2477906.1"/>
    </source>
</evidence>
<name>A0ACB6RHG1_9PLEO</name>
<accession>A0ACB6RHG1</accession>
<keyword evidence="2" id="KW-1185">Reference proteome</keyword>
<protein>
    <submittedName>
        <fullName evidence="1">Uncharacterized protein</fullName>
    </submittedName>
</protein>
<gene>
    <name evidence="1" type="ORF">BDR25DRAFT_5339</name>
</gene>
<evidence type="ECO:0000313" key="2">
    <source>
        <dbReference type="Proteomes" id="UP000799755"/>
    </source>
</evidence>
<sequence length="184" mass="21107">MLPKRHRFCGSVLPPVSPLYSHEVQITKSVLSPHEAYLRLAFARLALFLEAFRTWRRVAWYISLADKCLLYFSHSGNKCLKAKLLNIYFGVLVPKNQPYGIHEKDRAFDASTIPRSKLPPCCFYAPSPRNSLGLFQEARMGQWDFPALKGQIPAKYASPLKRRKLTAAPTMIYSYSVPQLPWFD</sequence>